<feature type="active site" evidence="15">
    <location>
        <position position="415"/>
    </location>
</feature>
<feature type="active site" description="Proton donor" evidence="15">
    <location>
        <position position="496"/>
    </location>
</feature>
<dbReference type="InterPro" id="IPR027057">
    <property type="entry name" value="CAXX_Prtase_1"/>
</dbReference>
<name>A0A9W8L4I5_9FUNG</name>
<feature type="binding site" evidence="16">
    <location>
        <position position="418"/>
    </location>
    <ligand>
        <name>Zn(2+)</name>
        <dbReference type="ChEBI" id="CHEBI:29105"/>
        <note>catalytic</note>
    </ligand>
</feature>
<accession>A0A9W8L4I5</accession>
<dbReference type="GO" id="GO:0004222">
    <property type="term" value="F:metalloendopeptidase activity"/>
    <property type="evidence" value="ECO:0007669"/>
    <property type="project" value="InterPro"/>
</dbReference>
<keyword evidence="5 16" id="KW-0479">Metal-binding</keyword>
<feature type="region of interest" description="Disordered" evidence="17">
    <location>
        <begin position="1"/>
        <end position="26"/>
    </location>
</feature>
<reference evidence="21" key="1">
    <citation type="submission" date="2022-07" db="EMBL/GenBank/DDBJ databases">
        <title>Phylogenomic reconstructions and comparative analyses of Kickxellomycotina fungi.</title>
        <authorList>
            <person name="Reynolds N.K."/>
            <person name="Stajich J.E."/>
            <person name="Barry K."/>
            <person name="Grigoriev I.V."/>
            <person name="Crous P."/>
            <person name="Smith M.E."/>
        </authorList>
    </citation>
    <scope>NUCLEOTIDE SEQUENCE</scope>
    <source>
        <strain evidence="21">CBS 109367</strain>
    </source>
</reference>
<evidence type="ECO:0000256" key="15">
    <source>
        <dbReference type="PIRSR" id="PIRSR627057-1"/>
    </source>
</evidence>
<protein>
    <recommendedName>
        <fullName evidence="2">Ste24 endopeptidase</fullName>
        <ecNumber evidence="2">3.4.24.84</ecNumber>
    </recommendedName>
    <alternativeName>
        <fullName evidence="14">Prenyl protein-specific endoprotease 1</fullName>
    </alternativeName>
</protein>
<dbReference type="Pfam" id="PF16491">
    <property type="entry name" value="Peptidase_M48_N"/>
    <property type="match status" value="1"/>
</dbReference>
<keyword evidence="3" id="KW-0645">Protease</keyword>
<evidence type="ECO:0000259" key="20">
    <source>
        <dbReference type="Pfam" id="PF16491"/>
    </source>
</evidence>
<keyword evidence="22" id="KW-1185">Reference proteome</keyword>
<comment type="similarity">
    <text evidence="13">Belongs to the peptidase M48A family.</text>
</comment>
<organism evidence="21 22">
    <name type="scientific">Coemansia spiralis</name>
    <dbReference type="NCBI Taxonomy" id="417178"/>
    <lineage>
        <taxon>Eukaryota</taxon>
        <taxon>Fungi</taxon>
        <taxon>Fungi incertae sedis</taxon>
        <taxon>Zoopagomycota</taxon>
        <taxon>Kickxellomycotina</taxon>
        <taxon>Kickxellomycetes</taxon>
        <taxon>Kickxellales</taxon>
        <taxon>Kickxellaceae</taxon>
        <taxon>Coemansia</taxon>
    </lineage>
</organism>
<proteinExistence type="inferred from homology"/>
<dbReference type="EC" id="3.4.24.84" evidence="2"/>
<dbReference type="Proteomes" id="UP001151516">
    <property type="component" value="Unassembled WGS sequence"/>
</dbReference>
<evidence type="ECO:0000256" key="2">
    <source>
        <dbReference type="ARBA" id="ARBA00012336"/>
    </source>
</evidence>
<sequence>MSEDTSEQQASKAESSQRQPEKYGDDPNSAIDAQAAVIMQKGFLDDVIDGIKLGVIFIAFITLILAVVLGGSLPTLFPATQPVFDFVKSLPALYANLPEYVAAVKEGFPRSLEEAGWLAAVASEWFGEMLHRMPYKGCVLVFSWATYLWEAKLDIRQRDRLHEVRRPAAIAPFVSRQAYLEASAYGLDKSSLVLVKNAFMQAQTTAIIVYDMTPWMWTAVGDAMQTYLGLGEEYEITRSVAYFVVATLISTVLALPFDLYSTFVVEKKHGFNKQTGALFFSDLAKNLMLTFFLGGPILALFLWVIGKTGSQFYLYAWALLAAVQLLIIVIYPTFIQPMFNKFSPLPEGELRTAIEALASRLGFPLKKLYVVDGSKRSSHSNAYVFGFFKSKRIVVFDTLIEQCTTEEIVAIIGHELGHWKKNHVLRMLSAVQVQTFVVFFAFSHFIGEEAMYRSFGMETMPVLIGFMFFQYLYQPLDSLLTFASNVMSRKHEFEADAFSKKLGYGKELASSLIKLQIENKGNMNPDPLYSAYHYSHPPLVERLNAINDPEVAPKTE</sequence>
<dbReference type="GO" id="GO:0005789">
    <property type="term" value="C:endoplasmic reticulum membrane"/>
    <property type="evidence" value="ECO:0007669"/>
    <property type="project" value="UniProtKB-SubCell"/>
</dbReference>
<dbReference type="InterPro" id="IPR032456">
    <property type="entry name" value="Peptidase_M48_N"/>
</dbReference>
<evidence type="ECO:0000256" key="9">
    <source>
        <dbReference type="ARBA" id="ARBA00022989"/>
    </source>
</evidence>
<feature type="binding site" evidence="16">
    <location>
        <position position="414"/>
    </location>
    <ligand>
        <name>Zn(2+)</name>
        <dbReference type="ChEBI" id="CHEBI:29105"/>
        <note>catalytic</note>
    </ligand>
</feature>
<evidence type="ECO:0000256" key="8">
    <source>
        <dbReference type="ARBA" id="ARBA00022833"/>
    </source>
</evidence>
<comment type="subcellular location">
    <subcellularLocation>
        <location evidence="1">Endoplasmic reticulum membrane</location>
        <topology evidence="1">Multi-pass membrane protein</topology>
    </subcellularLocation>
</comment>
<evidence type="ECO:0000256" key="17">
    <source>
        <dbReference type="SAM" id="MobiDB-lite"/>
    </source>
</evidence>
<feature type="transmembrane region" description="Helical" evidence="18">
    <location>
        <begin position="286"/>
        <end position="306"/>
    </location>
</feature>
<feature type="transmembrane region" description="Helical" evidence="18">
    <location>
        <begin position="312"/>
        <end position="334"/>
    </location>
</feature>
<evidence type="ECO:0000256" key="3">
    <source>
        <dbReference type="ARBA" id="ARBA00022670"/>
    </source>
</evidence>
<dbReference type="CDD" id="cd07343">
    <property type="entry name" value="M48A_Zmpste24p_like"/>
    <property type="match status" value="1"/>
</dbReference>
<gene>
    <name evidence="21" type="primary">STE24</name>
    <name evidence="21" type="ORF">IWW39_003539</name>
</gene>
<dbReference type="EMBL" id="JANBTX010000102">
    <property type="protein sequence ID" value="KAJ2686565.1"/>
    <property type="molecule type" value="Genomic_DNA"/>
</dbReference>
<evidence type="ECO:0000313" key="21">
    <source>
        <dbReference type="EMBL" id="KAJ2686565.1"/>
    </source>
</evidence>
<evidence type="ECO:0000256" key="11">
    <source>
        <dbReference type="ARBA" id="ARBA00023136"/>
    </source>
</evidence>
<keyword evidence="9 18" id="KW-1133">Transmembrane helix</keyword>
<evidence type="ECO:0000256" key="13">
    <source>
        <dbReference type="ARBA" id="ARBA00060927"/>
    </source>
</evidence>
<comment type="caution">
    <text evidence="21">The sequence shown here is derived from an EMBL/GenBank/DDBJ whole genome shotgun (WGS) entry which is preliminary data.</text>
</comment>
<keyword evidence="4 18" id="KW-0812">Transmembrane</keyword>
<keyword evidence="10 21" id="KW-0482">Metalloprotease</keyword>
<feature type="domain" description="Peptidase M48" evidence="19">
    <location>
        <begin position="345"/>
        <end position="548"/>
    </location>
</feature>
<dbReference type="GO" id="GO:0046872">
    <property type="term" value="F:metal ion binding"/>
    <property type="evidence" value="ECO:0007669"/>
    <property type="project" value="UniProtKB-KW"/>
</dbReference>
<keyword evidence="7" id="KW-0256">Endoplasmic reticulum</keyword>
<evidence type="ECO:0000256" key="16">
    <source>
        <dbReference type="PIRSR" id="PIRSR627057-2"/>
    </source>
</evidence>
<dbReference type="PANTHER" id="PTHR10120">
    <property type="entry name" value="CAAX PRENYL PROTEASE 1"/>
    <property type="match status" value="1"/>
</dbReference>
<dbReference type="Pfam" id="PF01435">
    <property type="entry name" value="Peptidase_M48"/>
    <property type="match status" value="1"/>
</dbReference>
<evidence type="ECO:0000256" key="1">
    <source>
        <dbReference type="ARBA" id="ARBA00004477"/>
    </source>
</evidence>
<dbReference type="Gene3D" id="3.30.2010.10">
    <property type="entry name" value="Metalloproteases ('zincins'), catalytic domain"/>
    <property type="match status" value="1"/>
</dbReference>
<comment type="catalytic activity">
    <reaction evidence="12">
        <text>Hydrolyzes the peptide bond -P2-(S-farnesyl or geranylgeranyl)C-P1'-P2'-P3'-COOH where P1' and P2' are amino acids with aliphatic side chains and P3' is any C-terminal residue.</text>
        <dbReference type="EC" id="3.4.24.84"/>
    </reaction>
</comment>
<dbReference type="AlphaFoldDB" id="A0A9W8L4I5"/>
<feature type="domain" description="CAAX prenyl protease 1 N-terminal" evidence="20">
    <location>
        <begin position="161"/>
        <end position="341"/>
    </location>
</feature>
<feature type="transmembrane region" description="Helical" evidence="18">
    <location>
        <begin position="240"/>
        <end position="265"/>
    </location>
</feature>
<comment type="cofactor">
    <cofactor evidence="16">
        <name>Zn(2+)</name>
        <dbReference type="ChEBI" id="CHEBI:29105"/>
    </cofactor>
    <text evidence="16">Binds 1 zinc ion per subunit.</text>
</comment>
<evidence type="ECO:0000256" key="4">
    <source>
        <dbReference type="ARBA" id="ARBA00022692"/>
    </source>
</evidence>
<evidence type="ECO:0000256" key="12">
    <source>
        <dbReference type="ARBA" id="ARBA00044456"/>
    </source>
</evidence>
<evidence type="ECO:0000313" key="22">
    <source>
        <dbReference type="Proteomes" id="UP001151516"/>
    </source>
</evidence>
<keyword evidence="6 21" id="KW-0378">Hydrolase</keyword>
<evidence type="ECO:0000256" key="7">
    <source>
        <dbReference type="ARBA" id="ARBA00022824"/>
    </source>
</evidence>
<evidence type="ECO:0000256" key="6">
    <source>
        <dbReference type="ARBA" id="ARBA00022801"/>
    </source>
</evidence>
<feature type="compositionally biased region" description="Low complexity" evidence="17">
    <location>
        <begin position="7"/>
        <end position="18"/>
    </location>
</feature>
<evidence type="ECO:0000256" key="10">
    <source>
        <dbReference type="ARBA" id="ARBA00023049"/>
    </source>
</evidence>
<feature type="transmembrane region" description="Helical" evidence="18">
    <location>
        <begin position="53"/>
        <end position="77"/>
    </location>
</feature>
<dbReference type="InterPro" id="IPR001915">
    <property type="entry name" value="Peptidase_M48"/>
</dbReference>
<evidence type="ECO:0000256" key="5">
    <source>
        <dbReference type="ARBA" id="ARBA00022723"/>
    </source>
</evidence>
<dbReference type="OrthoDB" id="360839at2759"/>
<evidence type="ECO:0000256" key="18">
    <source>
        <dbReference type="SAM" id="Phobius"/>
    </source>
</evidence>
<dbReference type="FunFam" id="3.30.2010.10:FF:000002">
    <property type="entry name" value="CAAX prenyl protease"/>
    <property type="match status" value="1"/>
</dbReference>
<feature type="binding site" evidence="16">
    <location>
        <position position="492"/>
    </location>
    <ligand>
        <name>Zn(2+)</name>
        <dbReference type="ChEBI" id="CHEBI:29105"/>
        <note>catalytic</note>
    </ligand>
</feature>
<evidence type="ECO:0000259" key="19">
    <source>
        <dbReference type="Pfam" id="PF01435"/>
    </source>
</evidence>
<dbReference type="GO" id="GO:0071586">
    <property type="term" value="P:CAAX-box protein processing"/>
    <property type="evidence" value="ECO:0007669"/>
    <property type="project" value="InterPro"/>
</dbReference>
<evidence type="ECO:0000256" key="14">
    <source>
        <dbReference type="ARBA" id="ARBA00083451"/>
    </source>
</evidence>
<keyword evidence="8 16" id="KW-0862">Zinc</keyword>
<keyword evidence="11 18" id="KW-0472">Membrane</keyword>